<comment type="similarity">
    <text evidence="2">Belongs to the AB hydrolase superfamily. AB hydrolase 2 family.</text>
</comment>
<gene>
    <name evidence="12" type="ORF">Pmani_037213</name>
</gene>
<dbReference type="GO" id="GO:0008474">
    <property type="term" value="F:palmitoyl-(protein) hydrolase activity"/>
    <property type="evidence" value="ECO:0007669"/>
    <property type="project" value="UniProtKB-EC"/>
</dbReference>
<dbReference type="EC" id="3.1.2.22" evidence="3"/>
<evidence type="ECO:0000256" key="6">
    <source>
        <dbReference type="ARBA" id="ARBA00022832"/>
    </source>
</evidence>
<evidence type="ECO:0000256" key="10">
    <source>
        <dbReference type="ARBA" id="ARBA00048656"/>
    </source>
</evidence>
<comment type="catalytic activity">
    <reaction evidence="10">
        <text>1-hexadecanoyl-sn-glycero-3-phosphocholine + H2O = sn-glycerol 3-phosphocholine + hexadecanoate + H(+)</text>
        <dbReference type="Rhea" id="RHEA:40435"/>
        <dbReference type="ChEBI" id="CHEBI:7896"/>
        <dbReference type="ChEBI" id="CHEBI:15377"/>
        <dbReference type="ChEBI" id="CHEBI:15378"/>
        <dbReference type="ChEBI" id="CHEBI:16870"/>
        <dbReference type="ChEBI" id="CHEBI:72998"/>
    </reaction>
    <physiologicalReaction direction="left-to-right" evidence="10">
        <dbReference type="Rhea" id="RHEA:40436"/>
    </physiologicalReaction>
</comment>
<feature type="domain" description="Phospholipase/carboxylesterase/thioesterase" evidence="11">
    <location>
        <begin position="3"/>
        <end position="214"/>
    </location>
</feature>
<evidence type="ECO:0000256" key="3">
    <source>
        <dbReference type="ARBA" id="ARBA00012423"/>
    </source>
</evidence>
<evidence type="ECO:0000259" key="11">
    <source>
        <dbReference type="Pfam" id="PF02230"/>
    </source>
</evidence>
<dbReference type="GO" id="GO:0005737">
    <property type="term" value="C:cytoplasm"/>
    <property type="evidence" value="ECO:0007669"/>
    <property type="project" value="UniProtKB-SubCell"/>
</dbReference>
<keyword evidence="5" id="KW-0378">Hydrolase</keyword>
<evidence type="ECO:0000256" key="9">
    <source>
        <dbReference type="ARBA" id="ARBA00047337"/>
    </source>
</evidence>
<dbReference type="InterPro" id="IPR029058">
    <property type="entry name" value="AB_hydrolase_fold"/>
</dbReference>
<evidence type="ECO:0000313" key="13">
    <source>
        <dbReference type="Proteomes" id="UP001292094"/>
    </source>
</evidence>
<dbReference type="Pfam" id="PF02230">
    <property type="entry name" value="Abhydrolase_2"/>
    <property type="match status" value="1"/>
</dbReference>
<evidence type="ECO:0000256" key="8">
    <source>
        <dbReference type="ARBA" id="ARBA00031195"/>
    </source>
</evidence>
<dbReference type="SUPFAM" id="SSF53474">
    <property type="entry name" value="alpha/beta-Hydrolases"/>
    <property type="match status" value="1"/>
</dbReference>
<evidence type="ECO:0000256" key="7">
    <source>
        <dbReference type="ARBA" id="ARBA00023098"/>
    </source>
</evidence>
<comment type="caution">
    <text evidence="12">The sequence shown here is derived from an EMBL/GenBank/DDBJ whole genome shotgun (WGS) entry which is preliminary data.</text>
</comment>
<keyword evidence="7" id="KW-0443">Lipid metabolism</keyword>
<dbReference type="PANTHER" id="PTHR10655:SF68">
    <property type="entry name" value="PALMITOYL-PROTEIN HYDROLASE"/>
    <property type="match status" value="1"/>
</dbReference>
<keyword evidence="13" id="KW-1185">Reference proteome</keyword>
<keyword evidence="6" id="KW-0276">Fatty acid metabolism</keyword>
<sequence>MAAPVVVNATAKHTATIIFLHGLGDTGHGWASAMAAIGSPHIKFICPTAQVMPVTLNAGFRMPSWFDLKSLDVDGPEDTAGIRKARDLIHHLIADEVKNGITHDRILLGGFSQGGALALYSTFTHTHTLAGVIGMSCWLPLRQEFPQAAIGNTGSPILQGHGDCDPIVPYKFGQITSQLIKRFAGNIEFKTYRGMMHASCEEEMADIKKFITQHLPPV</sequence>
<dbReference type="InterPro" id="IPR003140">
    <property type="entry name" value="PLipase/COase/thioEstase"/>
</dbReference>
<keyword evidence="4" id="KW-0963">Cytoplasm</keyword>
<accession>A0AAE1NIK0</accession>
<evidence type="ECO:0000256" key="1">
    <source>
        <dbReference type="ARBA" id="ARBA00004496"/>
    </source>
</evidence>
<organism evidence="12 13">
    <name type="scientific">Petrolisthes manimaculis</name>
    <dbReference type="NCBI Taxonomy" id="1843537"/>
    <lineage>
        <taxon>Eukaryota</taxon>
        <taxon>Metazoa</taxon>
        <taxon>Ecdysozoa</taxon>
        <taxon>Arthropoda</taxon>
        <taxon>Crustacea</taxon>
        <taxon>Multicrustacea</taxon>
        <taxon>Malacostraca</taxon>
        <taxon>Eumalacostraca</taxon>
        <taxon>Eucarida</taxon>
        <taxon>Decapoda</taxon>
        <taxon>Pleocyemata</taxon>
        <taxon>Anomura</taxon>
        <taxon>Galatheoidea</taxon>
        <taxon>Porcellanidae</taxon>
        <taxon>Petrolisthes</taxon>
    </lineage>
</organism>
<name>A0AAE1NIK0_9EUCA</name>
<dbReference type="EMBL" id="JAWZYT010005702">
    <property type="protein sequence ID" value="KAK4289839.1"/>
    <property type="molecule type" value="Genomic_DNA"/>
</dbReference>
<evidence type="ECO:0000256" key="4">
    <source>
        <dbReference type="ARBA" id="ARBA00022490"/>
    </source>
</evidence>
<protein>
    <recommendedName>
        <fullName evidence="3">palmitoyl-protein hydrolase</fullName>
        <ecNumber evidence="3">3.1.2.22</ecNumber>
    </recommendedName>
    <alternativeName>
        <fullName evidence="8">Palmitoyl-protein hydrolase</fullName>
    </alternativeName>
</protein>
<evidence type="ECO:0000313" key="12">
    <source>
        <dbReference type="EMBL" id="KAK4289840.1"/>
    </source>
</evidence>
<dbReference type="Gene3D" id="3.40.50.1820">
    <property type="entry name" value="alpha/beta hydrolase"/>
    <property type="match status" value="1"/>
</dbReference>
<dbReference type="Proteomes" id="UP001292094">
    <property type="component" value="Unassembled WGS sequence"/>
</dbReference>
<evidence type="ECO:0000256" key="5">
    <source>
        <dbReference type="ARBA" id="ARBA00022801"/>
    </source>
</evidence>
<dbReference type="GO" id="GO:0006631">
    <property type="term" value="P:fatty acid metabolic process"/>
    <property type="evidence" value="ECO:0007669"/>
    <property type="project" value="UniProtKB-KW"/>
</dbReference>
<reference evidence="12" key="1">
    <citation type="submission" date="2023-11" db="EMBL/GenBank/DDBJ databases">
        <title>Genome assemblies of two species of porcelain crab, Petrolisthes cinctipes and Petrolisthes manimaculis (Anomura: Porcellanidae).</title>
        <authorList>
            <person name="Angst P."/>
        </authorList>
    </citation>
    <scope>NUCLEOTIDE SEQUENCE</scope>
    <source>
        <strain evidence="12">PB745_02</strain>
        <tissue evidence="12">Gill</tissue>
    </source>
</reference>
<proteinExistence type="inferred from homology"/>
<evidence type="ECO:0000256" key="2">
    <source>
        <dbReference type="ARBA" id="ARBA00006499"/>
    </source>
</evidence>
<comment type="subcellular location">
    <subcellularLocation>
        <location evidence="1">Cytoplasm</location>
    </subcellularLocation>
</comment>
<dbReference type="InterPro" id="IPR050565">
    <property type="entry name" value="LYPA1-2/EST-like"/>
</dbReference>
<dbReference type="FunFam" id="3.40.50.1820:FF:000010">
    <property type="entry name" value="Acyl-protein thioesterase 2"/>
    <property type="match status" value="1"/>
</dbReference>
<dbReference type="AlphaFoldDB" id="A0AAE1NIK0"/>
<dbReference type="GO" id="GO:0052689">
    <property type="term" value="F:carboxylic ester hydrolase activity"/>
    <property type="evidence" value="ECO:0007669"/>
    <property type="project" value="TreeGrafter"/>
</dbReference>
<dbReference type="PANTHER" id="PTHR10655">
    <property type="entry name" value="LYSOPHOSPHOLIPASE-RELATED"/>
    <property type="match status" value="1"/>
</dbReference>
<comment type="catalytic activity">
    <reaction evidence="9">
        <text>S-hexadecanoyl-L-cysteinyl-[protein] + H2O = L-cysteinyl-[protein] + hexadecanoate + H(+)</text>
        <dbReference type="Rhea" id="RHEA:19233"/>
        <dbReference type="Rhea" id="RHEA-COMP:10131"/>
        <dbReference type="Rhea" id="RHEA-COMP:11032"/>
        <dbReference type="ChEBI" id="CHEBI:7896"/>
        <dbReference type="ChEBI" id="CHEBI:15377"/>
        <dbReference type="ChEBI" id="CHEBI:15378"/>
        <dbReference type="ChEBI" id="CHEBI:29950"/>
        <dbReference type="ChEBI" id="CHEBI:74151"/>
        <dbReference type="EC" id="3.1.2.22"/>
    </reaction>
</comment>
<dbReference type="EMBL" id="JAWZYT010005702">
    <property type="protein sequence ID" value="KAK4289840.1"/>
    <property type="molecule type" value="Genomic_DNA"/>
</dbReference>